<proteinExistence type="predicted"/>
<evidence type="ECO:0000256" key="1">
    <source>
        <dbReference type="SAM" id="Phobius"/>
    </source>
</evidence>
<reference evidence="2" key="1">
    <citation type="thesis" date="2020" institute="ProQuest LLC" country="789 East Eisenhower Parkway, Ann Arbor, MI, USA">
        <title>Comparative Genomics and Chromosome Evolution.</title>
        <authorList>
            <person name="Mudd A.B."/>
        </authorList>
    </citation>
    <scope>NUCLEOTIDE SEQUENCE</scope>
    <source>
        <strain evidence="2">237g6f4</strain>
        <tissue evidence="2">Blood</tissue>
    </source>
</reference>
<comment type="caution">
    <text evidence="2">The sequence shown here is derived from an EMBL/GenBank/DDBJ whole genome shotgun (WGS) entry which is preliminary data.</text>
</comment>
<protein>
    <submittedName>
        <fullName evidence="2">Uncharacterized protein</fullName>
    </submittedName>
</protein>
<dbReference type="AlphaFoldDB" id="A0AAV7D7U7"/>
<accession>A0AAV7D7U7</accession>
<feature type="transmembrane region" description="Helical" evidence="1">
    <location>
        <begin position="122"/>
        <end position="144"/>
    </location>
</feature>
<evidence type="ECO:0000313" key="3">
    <source>
        <dbReference type="Proteomes" id="UP000824782"/>
    </source>
</evidence>
<keyword evidence="1" id="KW-0812">Transmembrane</keyword>
<dbReference type="EMBL" id="WNYA01000001">
    <property type="protein sequence ID" value="KAG8593246.1"/>
    <property type="molecule type" value="Genomic_DNA"/>
</dbReference>
<keyword evidence="1" id="KW-0472">Membrane</keyword>
<name>A0AAV7D7U7_ENGPU</name>
<dbReference type="Proteomes" id="UP000824782">
    <property type="component" value="Unassembled WGS sequence"/>
</dbReference>
<gene>
    <name evidence="2" type="ORF">GDO81_000772</name>
</gene>
<sequence length="148" mass="16603">MVIPLQGSSGADVGTVISTTLAASKKDCILWRPPAEFFTGSLSMTQLCMMPSSHMSAYTCEGVAGEEQQDQKRKQWHSVDMCGKQLKNPAETARRSHCGTDLKCDWTLQATRISRGELYRTFFNIFAFVIFVLTTRTDLCVYIFNKCI</sequence>
<organism evidence="2 3">
    <name type="scientific">Engystomops pustulosus</name>
    <name type="common">Tungara frog</name>
    <name type="synonym">Physalaemus pustulosus</name>
    <dbReference type="NCBI Taxonomy" id="76066"/>
    <lineage>
        <taxon>Eukaryota</taxon>
        <taxon>Metazoa</taxon>
        <taxon>Chordata</taxon>
        <taxon>Craniata</taxon>
        <taxon>Vertebrata</taxon>
        <taxon>Euteleostomi</taxon>
        <taxon>Amphibia</taxon>
        <taxon>Batrachia</taxon>
        <taxon>Anura</taxon>
        <taxon>Neobatrachia</taxon>
        <taxon>Hyloidea</taxon>
        <taxon>Leptodactylidae</taxon>
        <taxon>Leiuperinae</taxon>
        <taxon>Engystomops</taxon>
    </lineage>
</organism>
<keyword evidence="1" id="KW-1133">Transmembrane helix</keyword>
<evidence type="ECO:0000313" key="2">
    <source>
        <dbReference type="EMBL" id="KAG8593246.1"/>
    </source>
</evidence>
<keyword evidence="3" id="KW-1185">Reference proteome</keyword>